<dbReference type="Gene3D" id="3.30.1490.100">
    <property type="entry name" value="DNA polymerase, Y-family, little finger domain"/>
    <property type="match status" value="1"/>
</dbReference>
<dbReference type="PROSITE" id="PS50173">
    <property type="entry name" value="UMUC"/>
    <property type="match status" value="1"/>
</dbReference>
<comment type="subcellular location">
    <subcellularLocation>
        <location evidence="2">Nucleus</location>
    </subcellularLocation>
</comment>
<dbReference type="CDD" id="cd17719">
    <property type="entry name" value="BRCT_Rev1"/>
    <property type="match status" value="1"/>
</dbReference>
<comment type="function">
    <text evidence="14">Deoxycytidyl transferase involved in DNA repair. Transfers a dCMP residue from dCTP to the 3'-end of a DNA primer in a template-dependent reaction. May assist in the first step in the bypass of abasic lesions by the insertion of a nucleotide opposite the lesion. Required for normal induction of mutations by physical and chemical agents. Involved in mitochondrial DNA mutagenesis.</text>
</comment>
<dbReference type="PANTHER" id="PTHR45990:SF1">
    <property type="entry name" value="DNA REPAIR PROTEIN REV1"/>
    <property type="match status" value="1"/>
</dbReference>
<dbReference type="AlphaFoldDB" id="A0A0D7AHL1"/>
<dbReference type="Pfam" id="PF21999">
    <property type="entry name" value="IMS_HHH_1"/>
    <property type="match status" value="1"/>
</dbReference>
<dbReference type="Pfam" id="PF16727">
    <property type="entry name" value="REV1_C"/>
    <property type="match status" value="1"/>
</dbReference>
<dbReference type="Gene3D" id="3.30.70.270">
    <property type="match status" value="1"/>
</dbReference>
<feature type="compositionally biased region" description="Basic residues" evidence="16">
    <location>
        <begin position="968"/>
        <end position="978"/>
    </location>
</feature>
<feature type="domain" description="BRCT" evidence="17">
    <location>
        <begin position="104"/>
        <end position="192"/>
    </location>
</feature>
<dbReference type="PANTHER" id="PTHR45990">
    <property type="entry name" value="DNA REPAIR PROTEIN REV1"/>
    <property type="match status" value="1"/>
</dbReference>
<dbReference type="Pfam" id="PF14377">
    <property type="entry name" value="UBM"/>
    <property type="match status" value="2"/>
</dbReference>
<dbReference type="GO" id="GO:0017125">
    <property type="term" value="F:deoxycytidyl transferase activity"/>
    <property type="evidence" value="ECO:0007669"/>
    <property type="project" value="TreeGrafter"/>
</dbReference>
<keyword evidence="10" id="KW-0460">Magnesium</keyword>
<dbReference type="CDD" id="cd01701">
    <property type="entry name" value="PolY_Rev1"/>
    <property type="match status" value="1"/>
</dbReference>
<dbReference type="SUPFAM" id="SSF56672">
    <property type="entry name" value="DNA/RNA polymerases"/>
    <property type="match status" value="1"/>
</dbReference>
<dbReference type="FunFam" id="3.30.1490.100:FF:000001">
    <property type="entry name" value="DNA repair protein REV1"/>
    <property type="match status" value="1"/>
</dbReference>
<comment type="cofactor">
    <cofactor evidence="1">
        <name>Mg(2+)</name>
        <dbReference type="ChEBI" id="CHEBI:18420"/>
    </cofactor>
</comment>
<evidence type="ECO:0000259" key="17">
    <source>
        <dbReference type="PROSITE" id="PS50172"/>
    </source>
</evidence>
<dbReference type="GO" id="GO:0042276">
    <property type="term" value="P:error-prone translesion synthesis"/>
    <property type="evidence" value="ECO:0007669"/>
    <property type="project" value="TreeGrafter"/>
</dbReference>
<dbReference type="GO" id="GO:0003887">
    <property type="term" value="F:DNA-directed DNA polymerase activity"/>
    <property type="evidence" value="ECO:0007669"/>
    <property type="project" value="InterPro"/>
</dbReference>
<dbReference type="EMBL" id="KN881666">
    <property type="protein sequence ID" value="KIY51229.1"/>
    <property type="molecule type" value="Genomic_DNA"/>
</dbReference>
<dbReference type="CDD" id="cd19318">
    <property type="entry name" value="Rev1_UBM2"/>
    <property type="match status" value="1"/>
</dbReference>
<dbReference type="InterPro" id="IPR036420">
    <property type="entry name" value="BRCT_dom_sf"/>
</dbReference>
<keyword evidence="20" id="KW-1185">Reference proteome</keyword>
<evidence type="ECO:0000313" key="20">
    <source>
        <dbReference type="Proteomes" id="UP000054144"/>
    </source>
</evidence>
<dbReference type="SUPFAM" id="SSF100879">
    <property type="entry name" value="Lesion bypass DNA polymerase (Y-family), little finger domain"/>
    <property type="match status" value="1"/>
</dbReference>
<dbReference type="Gene3D" id="1.20.58.1280">
    <property type="entry name" value="DNA repair protein Rev1, C-terminal domain"/>
    <property type="match status" value="1"/>
</dbReference>
<keyword evidence="9" id="KW-0227">DNA damage</keyword>
<evidence type="ECO:0000256" key="11">
    <source>
        <dbReference type="ARBA" id="ARBA00023125"/>
    </source>
</evidence>
<dbReference type="InterPro" id="IPR038401">
    <property type="entry name" value="Rev1_C_sf"/>
</dbReference>
<dbReference type="InterPro" id="IPR017961">
    <property type="entry name" value="DNA_pol_Y-fam_little_finger"/>
</dbReference>
<evidence type="ECO:0000256" key="15">
    <source>
        <dbReference type="ARBA" id="ARBA00081902"/>
    </source>
</evidence>
<evidence type="ECO:0000256" key="3">
    <source>
        <dbReference type="ARBA" id="ARBA00010945"/>
    </source>
</evidence>
<organism evidence="19 20">
    <name type="scientific">Fistulina hepatica ATCC 64428</name>
    <dbReference type="NCBI Taxonomy" id="1128425"/>
    <lineage>
        <taxon>Eukaryota</taxon>
        <taxon>Fungi</taxon>
        <taxon>Dikarya</taxon>
        <taxon>Basidiomycota</taxon>
        <taxon>Agaricomycotina</taxon>
        <taxon>Agaricomycetes</taxon>
        <taxon>Agaricomycetidae</taxon>
        <taxon>Agaricales</taxon>
        <taxon>Fistulinaceae</taxon>
        <taxon>Fistulina</taxon>
    </lineage>
</organism>
<dbReference type="InterPro" id="IPR053848">
    <property type="entry name" value="IMS_HHH_1"/>
</dbReference>
<evidence type="ECO:0000259" key="18">
    <source>
        <dbReference type="PROSITE" id="PS50173"/>
    </source>
</evidence>
<dbReference type="InterPro" id="IPR047346">
    <property type="entry name" value="Rev1_UBM1/2"/>
</dbReference>
<keyword evidence="13" id="KW-0539">Nucleus</keyword>
<feature type="compositionally biased region" description="Basic and acidic residues" evidence="16">
    <location>
        <begin position="43"/>
        <end position="57"/>
    </location>
</feature>
<dbReference type="Pfam" id="PF11799">
    <property type="entry name" value="IMS_C"/>
    <property type="match status" value="1"/>
</dbReference>
<evidence type="ECO:0000313" key="19">
    <source>
        <dbReference type="EMBL" id="KIY51229.1"/>
    </source>
</evidence>
<evidence type="ECO:0000256" key="8">
    <source>
        <dbReference type="ARBA" id="ARBA00022723"/>
    </source>
</evidence>
<feature type="region of interest" description="Disordered" evidence="16">
    <location>
        <begin position="959"/>
        <end position="990"/>
    </location>
</feature>
<dbReference type="SMART" id="SM00292">
    <property type="entry name" value="BRCT"/>
    <property type="match status" value="1"/>
</dbReference>
<evidence type="ECO:0000256" key="6">
    <source>
        <dbReference type="ARBA" id="ARBA00022679"/>
    </source>
</evidence>
<dbReference type="InterPro" id="IPR043502">
    <property type="entry name" value="DNA/RNA_pol_sf"/>
</dbReference>
<dbReference type="Gene3D" id="3.40.1170.60">
    <property type="match status" value="1"/>
</dbReference>
<proteinExistence type="inferred from homology"/>
<dbReference type="OrthoDB" id="427711at2759"/>
<dbReference type="GO" id="GO:0006281">
    <property type="term" value="P:DNA repair"/>
    <property type="evidence" value="ECO:0007669"/>
    <property type="project" value="UniProtKB-KW"/>
</dbReference>
<feature type="domain" description="UmuC" evidence="18">
    <location>
        <begin position="389"/>
        <end position="587"/>
    </location>
</feature>
<reference evidence="19 20" key="1">
    <citation type="journal article" date="2015" name="Fungal Genet. Biol.">
        <title>Evolution of novel wood decay mechanisms in Agaricales revealed by the genome sequences of Fistulina hepatica and Cylindrobasidium torrendii.</title>
        <authorList>
            <person name="Floudas D."/>
            <person name="Held B.W."/>
            <person name="Riley R."/>
            <person name="Nagy L.G."/>
            <person name="Koehler G."/>
            <person name="Ransdell A.S."/>
            <person name="Younus H."/>
            <person name="Chow J."/>
            <person name="Chiniquy J."/>
            <person name="Lipzen A."/>
            <person name="Tritt A."/>
            <person name="Sun H."/>
            <person name="Haridas S."/>
            <person name="LaButti K."/>
            <person name="Ohm R.A."/>
            <person name="Kues U."/>
            <person name="Blanchette R.A."/>
            <person name="Grigoriev I.V."/>
            <person name="Minto R.E."/>
            <person name="Hibbett D.S."/>
        </authorList>
    </citation>
    <scope>NUCLEOTIDE SEQUENCE [LARGE SCALE GENOMIC DNA]</scope>
    <source>
        <strain evidence="19 20">ATCC 64428</strain>
    </source>
</reference>
<dbReference type="InterPro" id="IPR031991">
    <property type="entry name" value="Rev1_C"/>
</dbReference>
<dbReference type="GO" id="GO:0046872">
    <property type="term" value="F:metal ion binding"/>
    <property type="evidence" value="ECO:0007669"/>
    <property type="project" value="UniProtKB-KW"/>
</dbReference>
<accession>A0A0D7AHL1</accession>
<dbReference type="InterPro" id="IPR025527">
    <property type="entry name" value="HUWE1/Rev1_UBM"/>
</dbReference>
<dbReference type="InterPro" id="IPR036775">
    <property type="entry name" value="DNA_pol_Y-fam_lit_finger_sf"/>
</dbReference>
<dbReference type="GO" id="GO:0003684">
    <property type="term" value="F:damaged DNA binding"/>
    <property type="evidence" value="ECO:0007669"/>
    <property type="project" value="InterPro"/>
</dbReference>
<evidence type="ECO:0000256" key="16">
    <source>
        <dbReference type="SAM" id="MobiDB-lite"/>
    </source>
</evidence>
<keyword evidence="7" id="KW-0548">Nucleotidyltransferase</keyword>
<dbReference type="InterPro" id="IPR043128">
    <property type="entry name" value="Rev_trsase/Diguanyl_cyclase"/>
</dbReference>
<evidence type="ECO:0000256" key="2">
    <source>
        <dbReference type="ARBA" id="ARBA00004123"/>
    </source>
</evidence>
<dbReference type="GO" id="GO:0005634">
    <property type="term" value="C:nucleus"/>
    <property type="evidence" value="ECO:0007669"/>
    <property type="project" value="UniProtKB-SubCell"/>
</dbReference>
<keyword evidence="5" id="KW-0237">DNA synthesis</keyword>
<evidence type="ECO:0000256" key="12">
    <source>
        <dbReference type="ARBA" id="ARBA00023204"/>
    </source>
</evidence>
<feature type="compositionally biased region" description="Low complexity" evidence="16">
    <location>
        <begin position="979"/>
        <end position="990"/>
    </location>
</feature>
<dbReference type="Gene3D" id="6.10.250.1630">
    <property type="match status" value="1"/>
</dbReference>
<protein>
    <recommendedName>
        <fullName evidence="4">DNA repair protein REV1</fullName>
    </recommendedName>
    <alternativeName>
        <fullName evidence="15">Reversionless protein 1</fullName>
    </alternativeName>
</protein>
<evidence type="ECO:0000256" key="4">
    <source>
        <dbReference type="ARBA" id="ARBA00020399"/>
    </source>
</evidence>
<evidence type="ECO:0000256" key="9">
    <source>
        <dbReference type="ARBA" id="ARBA00022763"/>
    </source>
</evidence>
<dbReference type="SUPFAM" id="SSF52113">
    <property type="entry name" value="BRCT domain"/>
    <property type="match status" value="1"/>
</dbReference>
<gene>
    <name evidence="19" type="ORF">FISHEDRAFT_64269</name>
</gene>
<dbReference type="Proteomes" id="UP000054144">
    <property type="component" value="Unassembled WGS sequence"/>
</dbReference>
<dbReference type="InterPro" id="IPR001126">
    <property type="entry name" value="UmuC"/>
</dbReference>
<dbReference type="GO" id="GO:0070987">
    <property type="term" value="P:error-free translesion synthesis"/>
    <property type="evidence" value="ECO:0007669"/>
    <property type="project" value="TreeGrafter"/>
</dbReference>
<dbReference type="Pfam" id="PF00817">
    <property type="entry name" value="IMS"/>
    <property type="match status" value="1"/>
</dbReference>
<evidence type="ECO:0000256" key="1">
    <source>
        <dbReference type="ARBA" id="ARBA00001946"/>
    </source>
</evidence>
<feature type="region of interest" description="Disordered" evidence="16">
    <location>
        <begin position="27"/>
        <end position="58"/>
    </location>
</feature>
<dbReference type="Gene3D" id="3.40.50.10190">
    <property type="entry name" value="BRCT domain"/>
    <property type="match status" value="1"/>
</dbReference>
<feature type="region of interest" description="Disordered" evidence="16">
    <location>
        <begin position="236"/>
        <end position="258"/>
    </location>
</feature>
<dbReference type="Gene3D" id="6.10.250.1490">
    <property type="match status" value="1"/>
</dbReference>
<dbReference type="FunFam" id="3.40.50.10190:FF:000011">
    <property type="entry name" value="DNA repair protein REV1"/>
    <property type="match status" value="1"/>
</dbReference>
<evidence type="ECO:0000256" key="14">
    <source>
        <dbReference type="ARBA" id="ARBA00058985"/>
    </source>
</evidence>
<keyword evidence="11" id="KW-0238">DNA-binding</keyword>
<keyword evidence="12" id="KW-0234">DNA repair</keyword>
<sequence length="1126" mass="125514">MPSQLSVTSSDYFESDDPEFLEALQNTVLPGDLPSTPQIPQKRVREDDKSDGGHEPQEVDVVQYATEDYDTYGPSRFGQFGEYMHRKRAKLQIQNTDILQADAPLSTIFNGISIYINGWTEPSVQDLRRLVVQHGGTFQPYLDKKSLVTHIVTCSLTPSKTVEFKHMKVVRPDWLVQSVAAGTLLPWQNFIFHAEDKSDAIQEARTIQRTLSDIIKKGHTRQGPMSIGTLELLDKPDRSSASAHKPAESASNPEGFNIPVIASNESRRPVPESALCYAINRTNPFAERVMADPEWRKAHTAVAPDFIEGFYKNSRLHHLSTWKAELKLLVQEAQRHAESGFFDGDSGRKVTSEHVDSVDCSMKHAEFVLKSPSKNKGKARPIDDNERVIMHCDFDSFFVAAGLIDRPHLRGKAVVVCHSQGSQGGASSTSEIASASYEARKFGIRNGMSLQQARRLCPEVATMPYEFERYKQFSLKFYTILMRRADDLQAVSVDEALIDVSGSVALLRAKQALEHASPDPAHDLAESIRAEVRSATGCEISIGISHNILLARVATRRAKPAGSYHLLQDNIEEHMRDLEITDLHGFGWSQRQKAIEKLGTTCLGDLVGKSKSVLCDALGKMMGETLYNAIRGVDNRKLESDKPRKSVSCDINYGIRFETSDQAEVFIRRMASEVARRLREVSMLGRSITLKVMKRDPTAPEEPPKFMGHGACDVFNKQMPLLGALGQATADELAIGDHAWKLLRSFNFDPKELRGLGIQIQKLEPEVAVLPAGQSKLSFKPVPKNTTSRTKTPIVQETTATLKTGLATAAGQVQRHDEPDVDLPTFSQVDKDVFNALPPEVREELQNEYKRRSESPAVVGDGSLLRRSATPGLSGLQFPQKTMGTNMKRITQQLAPRNQPALSPRKTGLLTGNRGSVVNVSDTELQKLQIDPAVFAMLPDSVKREQIVMARLVKSRGTVPEVPEGPRKTLRPAQRRVTRSPSRPSVYAPAPKAKYAQPAVLRQQGRDNQTLQFTEADDIQTVIETWVDGYRNWAPKDRDVEFFKKFLLKSVDFSVAGDTGVETAISSMKWWLVLLRRHWGAHEHAIEANGQSKEQAVGVAWWRAFRSVKDEMDFVARQRFGGHLAI</sequence>
<evidence type="ECO:0000256" key="10">
    <source>
        <dbReference type="ARBA" id="ARBA00022842"/>
    </source>
</evidence>
<evidence type="ECO:0000256" key="7">
    <source>
        <dbReference type="ARBA" id="ARBA00022695"/>
    </source>
</evidence>
<dbReference type="Pfam" id="PF16589">
    <property type="entry name" value="BRCT_2"/>
    <property type="match status" value="1"/>
</dbReference>
<comment type="similarity">
    <text evidence="3">Belongs to the DNA polymerase type-Y family.</text>
</comment>
<dbReference type="InterPro" id="IPR001357">
    <property type="entry name" value="BRCT_dom"/>
</dbReference>
<keyword evidence="8" id="KW-0479">Metal-binding</keyword>
<evidence type="ECO:0000256" key="5">
    <source>
        <dbReference type="ARBA" id="ARBA00022634"/>
    </source>
</evidence>
<dbReference type="PROSITE" id="PS50172">
    <property type="entry name" value="BRCT"/>
    <property type="match status" value="1"/>
</dbReference>
<evidence type="ECO:0000256" key="13">
    <source>
        <dbReference type="ARBA" id="ARBA00023242"/>
    </source>
</evidence>
<keyword evidence="6" id="KW-0808">Transferase</keyword>
<name>A0A0D7AHL1_9AGAR</name>
<dbReference type="Gene3D" id="1.10.150.20">
    <property type="entry name" value="5' to 3' exonuclease, C-terminal subdomain"/>
    <property type="match status" value="1"/>
</dbReference>